<protein>
    <submittedName>
        <fullName evidence="2">TIGR02391 family protein</fullName>
    </submittedName>
</protein>
<gene>
    <name evidence="2" type="ORF">ACFQ5K_04050</name>
</gene>
<name>A0ABW4CX85_9LACO</name>
<comment type="caution">
    <text evidence="2">The sequence shown here is derived from an EMBL/GenBank/DDBJ whole genome shotgun (WGS) entry which is preliminary data.</text>
</comment>
<dbReference type="NCBIfam" id="TIGR02391">
    <property type="entry name" value="hypoth_ymh"/>
    <property type="match status" value="1"/>
</dbReference>
<dbReference type="InterPro" id="IPR012654">
    <property type="entry name" value="CHP02391"/>
</dbReference>
<proteinExistence type="predicted"/>
<dbReference type="Proteomes" id="UP001597212">
    <property type="component" value="Unassembled WGS sequence"/>
</dbReference>
<organism evidence="2 3">
    <name type="scientific">Lacticaseibacillus hegangensis</name>
    <dbReference type="NCBI Taxonomy" id="2486010"/>
    <lineage>
        <taxon>Bacteria</taxon>
        <taxon>Bacillati</taxon>
        <taxon>Bacillota</taxon>
        <taxon>Bacilli</taxon>
        <taxon>Lactobacillales</taxon>
        <taxon>Lactobacillaceae</taxon>
        <taxon>Lacticaseibacillus</taxon>
    </lineage>
</organism>
<feature type="domain" description="Conserved hypothetical protein CHP02391" evidence="1">
    <location>
        <begin position="147"/>
        <end position="267"/>
    </location>
</feature>
<evidence type="ECO:0000259" key="1">
    <source>
        <dbReference type="Pfam" id="PF09509"/>
    </source>
</evidence>
<dbReference type="RefSeq" id="WP_125757907.1">
    <property type="nucleotide sequence ID" value="NZ_JBHTOK010000018.1"/>
</dbReference>
<dbReference type="EMBL" id="JBHTOK010000018">
    <property type="protein sequence ID" value="MFD1440563.1"/>
    <property type="molecule type" value="Genomic_DNA"/>
</dbReference>
<keyword evidence="3" id="KW-1185">Reference proteome</keyword>
<reference evidence="3" key="1">
    <citation type="journal article" date="2019" name="Int. J. Syst. Evol. Microbiol.">
        <title>The Global Catalogue of Microorganisms (GCM) 10K type strain sequencing project: providing services to taxonomists for standard genome sequencing and annotation.</title>
        <authorList>
            <consortium name="The Broad Institute Genomics Platform"/>
            <consortium name="The Broad Institute Genome Sequencing Center for Infectious Disease"/>
            <person name="Wu L."/>
            <person name="Ma J."/>
        </authorList>
    </citation>
    <scope>NUCLEOTIDE SEQUENCE [LARGE SCALE GENOMIC DNA]</scope>
    <source>
        <strain evidence="3">CCM 8912</strain>
    </source>
</reference>
<dbReference type="Pfam" id="PF09509">
    <property type="entry name" value="Hypoth_Ymh"/>
    <property type="match status" value="1"/>
</dbReference>
<accession>A0ABW4CX85</accession>
<evidence type="ECO:0000313" key="3">
    <source>
        <dbReference type="Proteomes" id="UP001597212"/>
    </source>
</evidence>
<sequence>MYVTFDNQFLQNISKILAQETTTNGISSMFHDLNLKDFDEQRLDEFPQMSHTTKWKRIYETFRYEIQNHHGSPEPVFGVIEYLLKPVNYISTPNQWSSIRKSINSVLIFTGFALGDDGLVTKIKAATTMSEALNRLQTFREQLGPLHLDSHVTKYCTKELLHEDYFHAIFEASKGVLDRLRRLSGSSLDGTQLINNLFNLRAPILFIRGNRLSTQDEKDMYFAASSIFKTIVYMYRNPKAHKVKIYDETSLDDAVVAFVIMSKAHQIIDTLMTARGWDE</sequence>
<evidence type="ECO:0000313" key="2">
    <source>
        <dbReference type="EMBL" id="MFD1440563.1"/>
    </source>
</evidence>